<evidence type="ECO:0000256" key="2">
    <source>
        <dbReference type="ARBA" id="ARBA00022679"/>
    </source>
</evidence>
<keyword evidence="1" id="KW-0723">Serine/threonine-protein kinase</keyword>
<dbReference type="Gene3D" id="1.10.510.10">
    <property type="entry name" value="Transferase(Phosphotransferase) domain 1"/>
    <property type="match status" value="1"/>
</dbReference>
<dbReference type="EMBL" id="VRMN01000009">
    <property type="protein sequence ID" value="KAA8492488.1"/>
    <property type="molecule type" value="Genomic_DNA"/>
</dbReference>
<dbReference type="GO" id="GO:0035556">
    <property type="term" value="P:intracellular signal transduction"/>
    <property type="evidence" value="ECO:0007669"/>
    <property type="project" value="TreeGrafter"/>
</dbReference>
<dbReference type="FunFam" id="1.10.510.10:FF:000571">
    <property type="entry name" value="Maternal embryonic leucine zipper kinase"/>
    <property type="match status" value="1"/>
</dbReference>
<dbReference type="SMART" id="SM00220">
    <property type="entry name" value="S_TKc"/>
    <property type="match status" value="1"/>
</dbReference>
<dbReference type="InterPro" id="IPR008271">
    <property type="entry name" value="Ser/Thr_kinase_AS"/>
</dbReference>
<gene>
    <name evidence="7" type="ORF">FVE85_7995</name>
</gene>
<dbReference type="OMA" id="FMECIPR"/>
<dbReference type="PANTHER" id="PTHR24346:SF110">
    <property type="entry name" value="NON-SPECIFIC SERINE_THREONINE PROTEIN KINASE"/>
    <property type="match status" value="1"/>
</dbReference>
<dbReference type="GO" id="GO:0004674">
    <property type="term" value="F:protein serine/threonine kinase activity"/>
    <property type="evidence" value="ECO:0007669"/>
    <property type="project" value="UniProtKB-KW"/>
</dbReference>
<evidence type="ECO:0000256" key="5">
    <source>
        <dbReference type="ARBA" id="ARBA00022840"/>
    </source>
</evidence>
<keyword evidence="8" id="KW-1185">Reference proteome</keyword>
<evidence type="ECO:0000256" key="4">
    <source>
        <dbReference type="ARBA" id="ARBA00022777"/>
    </source>
</evidence>
<keyword evidence="2" id="KW-0808">Transferase</keyword>
<evidence type="ECO:0000256" key="3">
    <source>
        <dbReference type="ARBA" id="ARBA00022741"/>
    </source>
</evidence>
<dbReference type="AlphaFoldDB" id="A0A5J4YML7"/>
<dbReference type="FunFam" id="3.30.200.20:FF:000003">
    <property type="entry name" value="Non-specific serine/threonine protein kinase"/>
    <property type="match status" value="1"/>
</dbReference>
<dbReference type="GO" id="GO:0005737">
    <property type="term" value="C:cytoplasm"/>
    <property type="evidence" value="ECO:0007669"/>
    <property type="project" value="TreeGrafter"/>
</dbReference>
<accession>A0A5J4YML7</accession>
<dbReference type="PROSITE" id="PS00108">
    <property type="entry name" value="PROTEIN_KINASE_ST"/>
    <property type="match status" value="1"/>
</dbReference>
<evidence type="ECO:0000256" key="1">
    <source>
        <dbReference type="ARBA" id="ARBA00022527"/>
    </source>
</evidence>
<dbReference type="InterPro" id="IPR011009">
    <property type="entry name" value="Kinase-like_dom_sf"/>
</dbReference>
<name>A0A5J4YML7_PORPP</name>
<dbReference type="Proteomes" id="UP000324585">
    <property type="component" value="Unassembled WGS sequence"/>
</dbReference>
<protein>
    <submittedName>
        <fullName evidence="7">SNF1-related protein kinase catalytic subunit alpha KIN11</fullName>
    </submittedName>
</protein>
<sequence>MRCGAAALNPTASRCTVRAYIYYRSRCVDAGRASAVARAPGHSRKASGIQRGAALAFLLPRVIASTTGCLYLDATEARDGMTDVAGRRPPVHFRPREIGIDYEDADGAAPKAGSGLADLFVTQVGPYKVGQTIGTGSIGKVLLAQHVISKELVAIKFIRKSLLDADESLARKVTRETVIMKLFDHPHVLRLYDVYENDAYLMLVLEYAQNGELFDYVAEYGYLDERLAAKYFHQLISGVQCYQRRMVAHRDLKPENLLLDENMDIKIADFGMAAMCSSGVLLKSACGSPHYAAPEVISGLGYNGLLSDLWSCGVVLYVLVCGGLPFDDDYVSNMMRKISVAEFVIPEELSVEVKDLISRLLVVDAEQRLSIPEILSHPWMKQVEPVRYQDSYGDLCLEPVSDPVASWVSHLVDLGLDTEEVIRSKLANPGNDEIQRDYYQLARHNVLRRAKRAGLTGEQLSVALREFKDCPKMGSGPLE</sequence>
<feature type="domain" description="Protein kinase" evidence="6">
    <location>
        <begin position="127"/>
        <end position="380"/>
    </location>
</feature>
<dbReference type="SUPFAM" id="SSF56112">
    <property type="entry name" value="Protein kinase-like (PK-like)"/>
    <property type="match status" value="1"/>
</dbReference>
<keyword evidence="3" id="KW-0547">Nucleotide-binding</keyword>
<keyword evidence="5" id="KW-0067">ATP-binding</keyword>
<dbReference type="Pfam" id="PF00069">
    <property type="entry name" value="Pkinase"/>
    <property type="match status" value="1"/>
</dbReference>
<comment type="caution">
    <text evidence="7">The sequence shown here is derived from an EMBL/GenBank/DDBJ whole genome shotgun (WGS) entry which is preliminary data.</text>
</comment>
<evidence type="ECO:0000313" key="8">
    <source>
        <dbReference type="Proteomes" id="UP000324585"/>
    </source>
</evidence>
<keyword evidence="4 7" id="KW-0418">Kinase</keyword>
<dbReference type="OrthoDB" id="193931at2759"/>
<evidence type="ECO:0000313" key="7">
    <source>
        <dbReference type="EMBL" id="KAA8492488.1"/>
    </source>
</evidence>
<evidence type="ECO:0000259" key="6">
    <source>
        <dbReference type="PROSITE" id="PS50011"/>
    </source>
</evidence>
<dbReference type="InterPro" id="IPR000719">
    <property type="entry name" value="Prot_kinase_dom"/>
</dbReference>
<reference evidence="8" key="1">
    <citation type="journal article" date="2019" name="Nat. Commun.">
        <title>Expansion of phycobilisome linker gene families in mesophilic red algae.</title>
        <authorList>
            <person name="Lee J."/>
            <person name="Kim D."/>
            <person name="Bhattacharya D."/>
            <person name="Yoon H.S."/>
        </authorList>
    </citation>
    <scope>NUCLEOTIDE SEQUENCE [LARGE SCALE GENOMIC DNA]</scope>
    <source>
        <strain evidence="8">CCMP 1328</strain>
    </source>
</reference>
<dbReference type="PROSITE" id="PS50011">
    <property type="entry name" value="PROTEIN_KINASE_DOM"/>
    <property type="match status" value="1"/>
</dbReference>
<dbReference type="PANTHER" id="PTHR24346">
    <property type="entry name" value="MAP/MICROTUBULE AFFINITY-REGULATING KINASE"/>
    <property type="match status" value="1"/>
</dbReference>
<proteinExistence type="predicted"/>
<organism evidence="7 8">
    <name type="scientific">Porphyridium purpureum</name>
    <name type="common">Red alga</name>
    <name type="synonym">Porphyridium cruentum</name>
    <dbReference type="NCBI Taxonomy" id="35688"/>
    <lineage>
        <taxon>Eukaryota</taxon>
        <taxon>Rhodophyta</taxon>
        <taxon>Bangiophyceae</taxon>
        <taxon>Porphyridiales</taxon>
        <taxon>Porphyridiaceae</taxon>
        <taxon>Porphyridium</taxon>
    </lineage>
</organism>
<dbReference type="GO" id="GO:0005524">
    <property type="term" value="F:ATP binding"/>
    <property type="evidence" value="ECO:0007669"/>
    <property type="project" value="UniProtKB-KW"/>
</dbReference>